<dbReference type="InterPro" id="IPR027829">
    <property type="entry name" value="DUF4625"/>
</dbReference>
<sequence length="154" mass="17637">MKNWRLFILMMIFLASCGEDEKPLIDTEYPEILVEDDSFPLQCSVIERGTTLEFKAYFSDNVELGSYSLDIHHNFDHHTHSTEVNSCNEDPIKTPVNPLLLIQTFTIPEGLTEYVGTAEIEIPADIDPGDYHFMIRLTDQEGWQTLQGLSIKIE</sequence>
<keyword evidence="2" id="KW-1185">Reference proteome</keyword>
<evidence type="ECO:0000313" key="2">
    <source>
        <dbReference type="Proteomes" id="UP000647133"/>
    </source>
</evidence>
<gene>
    <name evidence="1" type="ORF">IFO69_05710</name>
</gene>
<organism evidence="1 2">
    <name type="scientific">Echinicola arenosa</name>
    <dbReference type="NCBI Taxonomy" id="2774144"/>
    <lineage>
        <taxon>Bacteria</taxon>
        <taxon>Pseudomonadati</taxon>
        <taxon>Bacteroidota</taxon>
        <taxon>Cytophagia</taxon>
        <taxon>Cytophagales</taxon>
        <taxon>Cyclobacteriaceae</taxon>
        <taxon>Echinicola</taxon>
    </lineage>
</organism>
<name>A0ABR9AHA9_9BACT</name>
<protein>
    <submittedName>
        <fullName evidence="1">DUF4625 domain-containing protein</fullName>
    </submittedName>
</protein>
<proteinExistence type="predicted"/>
<dbReference type="Proteomes" id="UP000647133">
    <property type="component" value="Unassembled WGS sequence"/>
</dbReference>
<evidence type="ECO:0000313" key="1">
    <source>
        <dbReference type="EMBL" id="MBD8488235.1"/>
    </source>
</evidence>
<dbReference type="Pfam" id="PF15418">
    <property type="entry name" value="DUF4625"/>
    <property type="match status" value="1"/>
</dbReference>
<dbReference type="RefSeq" id="WP_192009121.1">
    <property type="nucleotide sequence ID" value="NZ_JACYTQ010000002.1"/>
</dbReference>
<dbReference type="EMBL" id="JACYTQ010000002">
    <property type="protein sequence ID" value="MBD8488235.1"/>
    <property type="molecule type" value="Genomic_DNA"/>
</dbReference>
<comment type="caution">
    <text evidence="1">The sequence shown here is derived from an EMBL/GenBank/DDBJ whole genome shotgun (WGS) entry which is preliminary data.</text>
</comment>
<reference evidence="1 2" key="1">
    <citation type="submission" date="2020-09" db="EMBL/GenBank/DDBJ databases">
        <title>Echinicola sp. CAU 1574 isolated from sand of Sido Beach.</title>
        <authorList>
            <person name="Kim W."/>
        </authorList>
    </citation>
    <scope>NUCLEOTIDE SEQUENCE [LARGE SCALE GENOMIC DNA]</scope>
    <source>
        <strain evidence="1 2">CAU 1574</strain>
    </source>
</reference>
<accession>A0ABR9AHA9</accession>
<dbReference type="PROSITE" id="PS51257">
    <property type="entry name" value="PROKAR_LIPOPROTEIN"/>
    <property type="match status" value="1"/>
</dbReference>